<dbReference type="RefSeq" id="WP_110270688.1">
    <property type="nucleotide sequence ID" value="NZ_CP029289.2"/>
</dbReference>
<organism evidence="1 2">
    <name type="scientific">Acidianus brierleyi</name>
    <dbReference type="NCBI Taxonomy" id="41673"/>
    <lineage>
        <taxon>Archaea</taxon>
        <taxon>Thermoproteota</taxon>
        <taxon>Thermoprotei</taxon>
        <taxon>Sulfolobales</taxon>
        <taxon>Sulfolobaceae</taxon>
        <taxon>Acidianus</taxon>
    </lineage>
</organism>
<proteinExistence type="predicted"/>
<accession>A0A2U9IFI3</accession>
<dbReference type="AlphaFoldDB" id="A0A2U9IFI3"/>
<dbReference type="KEGG" id="abri:DFR85_09535"/>
<protein>
    <submittedName>
        <fullName evidence="1">Uncharacterized protein</fullName>
    </submittedName>
</protein>
<dbReference type="GeneID" id="36832397"/>
<sequence length="126" mass="14697">MIQGKVLKITGYYRDPELLERIMANFRKLWVDIDWINARKVSDDGLYEIFMQIKDTKNTQLAILNLSKTVDIEKVEVLEDAKVVQYKFNEKGEIVDGNNYSMVIYVPIYSKVTSYSWGEIVGQNIH</sequence>
<evidence type="ECO:0000313" key="1">
    <source>
        <dbReference type="EMBL" id="AWR94807.1"/>
    </source>
</evidence>
<gene>
    <name evidence="1" type="ORF">DFR85_09535</name>
</gene>
<dbReference type="Pfam" id="PF13710">
    <property type="entry name" value="ACT_5"/>
    <property type="match status" value="1"/>
</dbReference>
<dbReference type="EMBL" id="CP029289">
    <property type="protein sequence ID" value="AWR94807.1"/>
    <property type="molecule type" value="Genomic_DNA"/>
</dbReference>
<dbReference type="OrthoDB" id="33090at2157"/>
<evidence type="ECO:0000313" key="2">
    <source>
        <dbReference type="Proteomes" id="UP000248044"/>
    </source>
</evidence>
<reference evidence="1 2" key="1">
    <citation type="submission" date="2018-05" db="EMBL/GenBank/DDBJ databases">
        <title>Complete Genome Sequences of Extremely Thermoacidophilic, Metal-Mobilizing Type-Strain Members of the Archaeal Family Sulfolobaceae: Acidianus brierleyi DSM-1651T, Acidianus sulfidivorans DSM-18786T, Metallosphaera hakonensis DSM-7519T, and Metallosphaera prunae DSM-10039T.</title>
        <authorList>
            <person name="Counts J.A."/>
            <person name="Kelly R.M."/>
        </authorList>
    </citation>
    <scope>NUCLEOTIDE SEQUENCE [LARGE SCALE GENOMIC DNA]</scope>
    <source>
        <strain evidence="1 2">DSM 1651</strain>
    </source>
</reference>
<dbReference type="Proteomes" id="UP000248044">
    <property type="component" value="Chromosome"/>
</dbReference>
<name>A0A2U9IFI3_9CREN</name>
<keyword evidence="2" id="KW-1185">Reference proteome</keyword>